<proteinExistence type="predicted"/>
<dbReference type="OrthoDB" id="117888at2"/>
<dbReference type="InterPro" id="IPR024467">
    <property type="entry name" value="Xre/MbcA/ParS-like_toxin-bd"/>
</dbReference>
<organism evidence="3 4">
    <name type="scientific">Acetobacter fabarum</name>
    <dbReference type="NCBI Taxonomy" id="483199"/>
    <lineage>
        <taxon>Bacteria</taxon>
        <taxon>Pseudomonadati</taxon>
        <taxon>Pseudomonadota</taxon>
        <taxon>Alphaproteobacteria</taxon>
        <taxon>Acetobacterales</taxon>
        <taxon>Acetobacteraceae</taxon>
        <taxon>Acetobacter</taxon>
    </lineage>
</organism>
<name>A0A269Y0V2_9PROT</name>
<gene>
    <name evidence="3" type="ORF">B8X00_04340</name>
</gene>
<evidence type="ECO:0000313" key="3">
    <source>
        <dbReference type="EMBL" id="PAK79128.1"/>
    </source>
</evidence>
<dbReference type="Pfam" id="PF09722">
    <property type="entry name" value="Xre_MbcA_ParS_C"/>
    <property type="match status" value="1"/>
</dbReference>
<reference evidence="3 4" key="1">
    <citation type="submission" date="2017-04" db="EMBL/GenBank/DDBJ databases">
        <title>Kefir bacterial isolates.</title>
        <authorList>
            <person name="Kim Y."/>
            <person name="Blasche S."/>
            <person name="Patil K.R."/>
        </authorList>
    </citation>
    <scope>NUCLEOTIDE SEQUENCE [LARGE SCALE GENOMIC DNA]</scope>
    <source>
        <strain evidence="3 4">KR</strain>
    </source>
</reference>
<feature type="domain" description="Antitoxin Xre-like helix-turn-helix" evidence="2">
    <location>
        <begin position="14"/>
        <end position="70"/>
    </location>
</feature>
<protein>
    <submittedName>
        <fullName evidence="3">DUF2384 domain-containing protein</fullName>
    </submittedName>
</protein>
<dbReference type="AlphaFoldDB" id="A0A269Y0V2"/>
<evidence type="ECO:0000259" key="2">
    <source>
        <dbReference type="Pfam" id="PF20432"/>
    </source>
</evidence>
<sequence>MQTATKSAPAGGASGIALKAVNRIMTEWQLPIGQAARLCDMSESTWKRARKPGFTGELTHDQMLRLSALIGIYKSLKLYFDDELAARWMTLPNEGPLFDGMKPIDNLIEYGLPAFIGVRCYLDALRGGM</sequence>
<dbReference type="Proteomes" id="UP000216151">
    <property type="component" value="Unassembled WGS sequence"/>
</dbReference>
<comment type="caution">
    <text evidence="3">The sequence shown here is derived from an EMBL/GenBank/DDBJ whole genome shotgun (WGS) entry which is preliminary data.</text>
</comment>
<evidence type="ECO:0000259" key="1">
    <source>
        <dbReference type="Pfam" id="PF09722"/>
    </source>
</evidence>
<accession>A0A269Y0V2</accession>
<dbReference type="InterPro" id="IPR046847">
    <property type="entry name" value="Xre-like_HTH"/>
</dbReference>
<evidence type="ECO:0000313" key="4">
    <source>
        <dbReference type="Proteomes" id="UP000216151"/>
    </source>
</evidence>
<dbReference type="GO" id="GO:0003677">
    <property type="term" value="F:DNA binding"/>
    <property type="evidence" value="ECO:0007669"/>
    <property type="project" value="InterPro"/>
</dbReference>
<dbReference type="RefSeq" id="WP_095349330.1">
    <property type="nucleotide sequence ID" value="NZ_NCXK01000002.1"/>
</dbReference>
<dbReference type="Pfam" id="PF20432">
    <property type="entry name" value="Xre-like-HTH"/>
    <property type="match status" value="1"/>
</dbReference>
<feature type="domain" description="Antitoxin Xre/MbcA/ParS-like toxin-binding" evidence="1">
    <location>
        <begin position="80"/>
        <end position="128"/>
    </location>
</feature>
<keyword evidence="4" id="KW-1185">Reference proteome</keyword>
<dbReference type="EMBL" id="NCXK01000002">
    <property type="protein sequence ID" value="PAK79128.1"/>
    <property type="molecule type" value="Genomic_DNA"/>
</dbReference>